<keyword evidence="10" id="KW-0503">Monooxygenase</keyword>
<dbReference type="GO" id="GO:0004497">
    <property type="term" value="F:monooxygenase activity"/>
    <property type="evidence" value="ECO:0007669"/>
    <property type="project" value="UniProtKB-KW"/>
</dbReference>
<evidence type="ECO:0000256" key="13">
    <source>
        <dbReference type="SAM" id="SignalP"/>
    </source>
</evidence>
<keyword evidence="4" id="KW-0349">Heme</keyword>
<keyword evidence="8" id="KW-0560">Oxidoreductase</keyword>
<feature type="transmembrane region" description="Helical" evidence="12">
    <location>
        <begin position="294"/>
        <end position="316"/>
    </location>
</feature>
<dbReference type="GO" id="GO:0016705">
    <property type="term" value="F:oxidoreductase activity, acting on paired donors, with incorporation or reduction of molecular oxygen"/>
    <property type="evidence" value="ECO:0007669"/>
    <property type="project" value="InterPro"/>
</dbReference>
<keyword evidence="9" id="KW-0408">Iron</keyword>
<evidence type="ECO:0000256" key="6">
    <source>
        <dbReference type="ARBA" id="ARBA00022723"/>
    </source>
</evidence>
<feature type="signal peptide" evidence="13">
    <location>
        <begin position="1"/>
        <end position="22"/>
    </location>
</feature>
<evidence type="ECO:0000256" key="11">
    <source>
        <dbReference type="ARBA" id="ARBA00023136"/>
    </source>
</evidence>
<dbReference type="InterPro" id="IPR002401">
    <property type="entry name" value="Cyt_P450_E_grp-I"/>
</dbReference>
<dbReference type="Gene3D" id="1.10.630.10">
    <property type="entry name" value="Cytochrome P450"/>
    <property type="match status" value="1"/>
</dbReference>
<dbReference type="GO" id="GO:0020037">
    <property type="term" value="F:heme binding"/>
    <property type="evidence" value="ECO:0007669"/>
    <property type="project" value="InterPro"/>
</dbReference>
<reference evidence="14" key="1">
    <citation type="submission" date="2020-07" db="EMBL/GenBank/DDBJ databases">
        <title>Ethylene signaling mediates host invasion by parasitic plants.</title>
        <authorList>
            <person name="Yoshida S."/>
        </authorList>
    </citation>
    <scope>NUCLEOTIDE SEQUENCE</scope>
    <source>
        <strain evidence="14">Okayama</strain>
    </source>
</reference>
<dbReference type="InterPro" id="IPR036396">
    <property type="entry name" value="Cyt_P450_sf"/>
</dbReference>
<keyword evidence="13" id="KW-0732">Signal</keyword>
<comment type="subcellular location">
    <subcellularLocation>
        <location evidence="2">Membrane</location>
        <topology evidence="2">Single-pass membrane protein</topology>
    </subcellularLocation>
</comment>
<dbReference type="Proteomes" id="UP000653305">
    <property type="component" value="Unassembled WGS sequence"/>
</dbReference>
<dbReference type="EMBL" id="BMAC01000058">
    <property type="protein sequence ID" value="GFP83119.1"/>
    <property type="molecule type" value="Genomic_DNA"/>
</dbReference>
<dbReference type="OrthoDB" id="912302at2759"/>
<evidence type="ECO:0000256" key="7">
    <source>
        <dbReference type="ARBA" id="ARBA00022989"/>
    </source>
</evidence>
<feature type="chain" id="PRO_5032909509" evidence="13">
    <location>
        <begin position="23"/>
        <end position="414"/>
    </location>
</feature>
<dbReference type="InterPro" id="IPR001128">
    <property type="entry name" value="Cyt_P450"/>
</dbReference>
<evidence type="ECO:0000313" key="14">
    <source>
        <dbReference type="EMBL" id="GFP83119.1"/>
    </source>
</evidence>
<dbReference type="PANTHER" id="PTHR47955:SF22">
    <property type="entry name" value="CYTOCHROME P450 83B1-LIKE"/>
    <property type="match status" value="1"/>
</dbReference>
<evidence type="ECO:0000256" key="8">
    <source>
        <dbReference type="ARBA" id="ARBA00023002"/>
    </source>
</evidence>
<evidence type="ECO:0000256" key="1">
    <source>
        <dbReference type="ARBA" id="ARBA00001971"/>
    </source>
</evidence>
<dbReference type="PRINTS" id="PR00463">
    <property type="entry name" value="EP450I"/>
</dbReference>
<proteinExistence type="inferred from homology"/>
<keyword evidence="7 12" id="KW-1133">Transmembrane helix</keyword>
<dbReference type="GO" id="GO:0016020">
    <property type="term" value="C:membrane"/>
    <property type="evidence" value="ECO:0007669"/>
    <property type="project" value="UniProtKB-SubCell"/>
</dbReference>
<protein>
    <submittedName>
        <fullName evidence="14">Cytochrome p450 83b1</fullName>
    </submittedName>
</protein>
<evidence type="ECO:0000256" key="12">
    <source>
        <dbReference type="SAM" id="Phobius"/>
    </source>
</evidence>
<evidence type="ECO:0000256" key="10">
    <source>
        <dbReference type="ARBA" id="ARBA00023033"/>
    </source>
</evidence>
<dbReference type="GO" id="GO:0005506">
    <property type="term" value="F:iron ion binding"/>
    <property type="evidence" value="ECO:0007669"/>
    <property type="project" value="InterPro"/>
</dbReference>
<dbReference type="SUPFAM" id="SSF48264">
    <property type="entry name" value="Cytochrome P450"/>
    <property type="match status" value="1"/>
</dbReference>
<dbReference type="PANTHER" id="PTHR47955">
    <property type="entry name" value="CYTOCHROME P450 FAMILY 71 PROTEIN"/>
    <property type="match status" value="1"/>
</dbReference>
<organism evidence="14 15">
    <name type="scientific">Phtheirospermum japonicum</name>
    <dbReference type="NCBI Taxonomy" id="374723"/>
    <lineage>
        <taxon>Eukaryota</taxon>
        <taxon>Viridiplantae</taxon>
        <taxon>Streptophyta</taxon>
        <taxon>Embryophyta</taxon>
        <taxon>Tracheophyta</taxon>
        <taxon>Spermatophyta</taxon>
        <taxon>Magnoliopsida</taxon>
        <taxon>eudicotyledons</taxon>
        <taxon>Gunneridae</taxon>
        <taxon>Pentapetalae</taxon>
        <taxon>asterids</taxon>
        <taxon>lamiids</taxon>
        <taxon>Lamiales</taxon>
        <taxon>Orobanchaceae</taxon>
        <taxon>Orobanchaceae incertae sedis</taxon>
        <taxon>Phtheirospermum</taxon>
    </lineage>
</organism>
<evidence type="ECO:0000256" key="9">
    <source>
        <dbReference type="ARBA" id="ARBA00023004"/>
    </source>
</evidence>
<comment type="cofactor">
    <cofactor evidence="1">
        <name>heme</name>
        <dbReference type="ChEBI" id="CHEBI:30413"/>
    </cofactor>
</comment>
<evidence type="ECO:0000256" key="4">
    <source>
        <dbReference type="ARBA" id="ARBA00022617"/>
    </source>
</evidence>
<comment type="similarity">
    <text evidence="3">Belongs to the cytochrome P450 family.</text>
</comment>
<keyword evidence="5 12" id="KW-0812">Transmembrane</keyword>
<accession>A0A830BCZ7</accession>
<evidence type="ECO:0000256" key="5">
    <source>
        <dbReference type="ARBA" id="ARBA00022692"/>
    </source>
</evidence>
<name>A0A830BCZ7_9LAMI</name>
<keyword evidence="6" id="KW-0479">Metal-binding</keyword>
<evidence type="ECO:0000313" key="15">
    <source>
        <dbReference type="Proteomes" id="UP000653305"/>
    </source>
</evidence>
<dbReference type="Pfam" id="PF00067">
    <property type="entry name" value="p450"/>
    <property type="match status" value="1"/>
</dbReference>
<gene>
    <name evidence="14" type="ORF">PHJA_000455300</name>
</gene>
<sequence>MILVILLALPIILFFLFNKNRSKPAKTNLNVPPGPPGLPVIGNMHHLGTAKTPHVYLWQLSKKYGPIIHMKLGSKPLLIISSAKLAKEVTKTQDLAFCGRPKSLGQQRLSYNCSDIAFSSYNDYWREVRKITTVHLFSLRKIQSFGQIRAAEISRIVTKISGFATSRRAVNLSEMAIALGSTLICRTAFGKTYDEHGSEMQRFDKLLREAQEVMAAFYVSDYFPRFGWVDKLSGSIDRLERAFEDLDSFYQGLIDEHLDPNRPETMEGDILDTLIQLKLNNSCSVELNWDNIKGLLMVCIVQILIIFLTVSLQNYYHYYVFERSTCKYYSLCPNLIVSLFSCRSRMMFNFIVINIKGREIICHPYLLRFYGLPPNFFFVVINNPKYAGFALCNLQTIFHSKNGRIEARKLHASF</sequence>
<keyword evidence="11 12" id="KW-0472">Membrane</keyword>
<comment type="caution">
    <text evidence="14">The sequence shown here is derived from an EMBL/GenBank/DDBJ whole genome shotgun (WGS) entry which is preliminary data.</text>
</comment>
<keyword evidence="15" id="KW-1185">Reference proteome</keyword>
<evidence type="ECO:0000256" key="2">
    <source>
        <dbReference type="ARBA" id="ARBA00004167"/>
    </source>
</evidence>
<evidence type="ECO:0000256" key="3">
    <source>
        <dbReference type="ARBA" id="ARBA00010617"/>
    </source>
</evidence>
<dbReference type="AlphaFoldDB" id="A0A830BCZ7"/>